<feature type="signal peptide" evidence="3">
    <location>
        <begin position="1"/>
        <end position="25"/>
    </location>
</feature>
<keyword evidence="2" id="KW-1133">Transmembrane helix</keyword>
<protein>
    <submittedName>
        <fullName evidence="4">Uncharacterized protein</fullName>
    </submittedName>
</protein>
<keyword evidence="2" id="KW-0812">Transmembrane</keyword>
<keyword evidence="5" id="KW-1185">Reference proteome</keyword>
<sequence>MRRGTTLRRIAASVASASLFSSTLALPQVGITADPAPITWVTVDASGSAHTVTPGVFTTEGHRATVSQAPDALRSTATYTLSPPGGSYTTYTGLAPVASATGANGSPEGIFPACDAEANVGRTEPFCLPRAGSELVQGKTYYSTSLLPFTPFTVLTITNTPKVTWSGSYFQPPTLELTLHVHYSSLTPSEDPLGHIGHVSEPFPASQGFYAWTIPDDFLSQQDRGNPNRMNVTFVLAYADASTPAESDQSTRVGPSVFVVAKDRKHVISNNPDDDDDDDDDSGSGGGGGGTNILAIVLPLSIIAVLLVLFGFCYTRYRRTGTIPLVGGAVTNLRRRSTGGGYGVRQSRAERTGNVAAGAGAVTPDHKSETGVDGGIQLTDRESWSPRSGRNVFREEVERQAKDQGGR</sequence>
<feature type="transmembrane region" description="Helical" evidence="2">
    <location>
        <begin position="293"/>
        <end position="314"/>
    </location>
</feature>
<keyword evidence="2" id="KW-0472">Membrane</keyword>
<dbReference type="Proteomes" id="UP001583172">
    <property type="component" value="Unassembled WGS sequence"/>
</dbReference>
<comment type="caution">
    <text evidence="4">The sequence shown here is derived from an EMBL/GenBank/DDBJ whole genome shotgun (WGS) entry which is preliminary data.</text>
</comment>
<name>A0ABR3VFY9_HUMIN</name>
<proteinExistence type="predicted"/>
<feature type="region of interest" description="Disordered" evidence="1">
    <location>
        <begin position="265"/>
        <end position="286"/>
    </location>
</feature>
<reference evidence="4 5" key="1">
    <citation type="journal article" date="2024" name="Commun. Biol.">
        <title>Comparative genomic analysis of thermophilic fungi reveals convergent evolutionary adaptations and gene losses.</title>
        <authorList>
            <person name="Steindorff A.S."/>
            <person name="Aguilar-Pontes M.V."/>
            <person name="Robinson A.J."/>
            <person name="Andreopoulos B."/>
            <person name="LaButti K."/>
            <person name="Kuo A."/>
            <person name="Mondo S."/>
            <person name="Riley R."/>
            <person name="Otillar R."/>
            <person name="Haridas S."/>
            <person name="Lipzen A."/>
            <person name="Grimwood J."/>
            <person name="Schmutz J."/>
            <person name="Clum A."/>
            <person name="Reid I.D."/>
            <person name="Moisan M.C."/>
            <person name="Butler G."/>
            <person name="Nguyen T.T.M."/>
            <person name="Dewar K."/>
            <person name="Conant G."/>
            <person name="Drula E."/>
            <person name="Henrissat B."/>
            <person name="Hansel C."/>
            <person name="Singer S."/>
            <person name="Hutchinson M.I."/>
            <person name="de Vries R.P."/>
            <person name="Natvig D.O."/>
            <person name="Powell A.J."/>
            <person name="Tsang A."/>
            <person name="Grigoriev I.V."/>
        </authorList>
    </citation>
    <scope>NUCLEOTIDE SEQUENCE [LARGE SCALE GENOMIC DNA]</scope>
    <source>
        <strain evidence="4 5">CBS 620.91</strain>
    </source>
</reference>
<feature type="chain" id="PRO_5047404543" evidence="3">
    <location>
        <begin position="26"/>
        <end position="407"/>
    </location>
</feature>
<dbReference type="InterPro" id="IPR028000">
    <property type="entry name" value="Pma1"/>
</dbReference>
<organism evidence="4 5">
    <name type="scientific">Humicola insolens</name>
    <name type="common">Soft-rot fungus</name>
    <dbReference type="NCBI Taxonomy" id="85995"/>
    <lineage>
        <taxon>Eukaryota</taxon>
        <taxon>Fungi</taxon>
        <taxon>Dikarya</taxon>
        <taxon>Ascomycota</taxon>
        <taxon>Pezizomycotina</taxon>
        <taxon>Sordariomycetes</taxon>
        <taxon>Sordariomycetidae</taxon>
        <taxon>Sordariales</taxon>
        <taxon>Chaetomiaceae</taxon>
        <taxon>Mycothermus</taxon>
    </lineage>
</organism>
<evidence type="ECO:0000313" key="5">
    <source>
        <dbReference type="Proteomes" id="UP001583172"/>
    </source>
</evidence>
<dbReference type="Pfam" id="PF14610">
    <property type="entry name" value="Psg1"/>
    <property type="match status" value="1"/>
</dbReference>
<evidence type="ECO:0000256" key="2">
    <source>
        <dbReference type="SAM" id="Phobius"/>
    </source>
</evidence>
<keyword evidence="3" id="KW-0732">Signal</keyword>
<gene>
    <name evidence="4" type="ORF">VTJ49DRAFT_496</name>
</gene>
<feature type="compositionally biased region" description="Acidic residues" evidence="1">
    <location>
        <begin position="272"/>
        <end position="282"/>
    </location>
</feature>
<evidence type="ECO:0000256" key="3">
    <source>
        <dbReference type="SAM" id="SignalP"/>
    </source>
</evidence>
<dbReference type="EMBL" id="JAZGSY010000114">
    <property type="protein sequence ID" value="KAL1840422.1"/>
    <property type="molecule type" value="Genomic_DNA"/>
</dbReference>
<evidence type="ECO:0000313" key="4">
    <source>
        <dbReference type="EMBL" id="KAL1840422.1"/>
    </source>
</evidence>
<accession>A0ABR3VFY9</accession>
<evidence type="ECO:0000256" key="1">
    <source>
        <dbReference type="SAM" id="MobiDB-lite"/>
    </source>
</evidence>
<feature type="compositionally biased region" description="Basic and acidic residues" evidence="1">
    <location>
        <begin position="392"/>
        <end position="407"/>
    </location>
</feature>
<feature type="region of interest" description="Disordered" evidence="1">
    <location>
        <begin position="358"/>
        <end position="407"/>
    </location>
</feature>